<dbReference type="SUPFAM" id="SSF82153">
    <property type="entry name" value="FAS1 domain"/>
    <property type="match status" value="2"/>
</dbReference>
<name>A0A9P7YBJ0_9HELO</name>
<dbReference type="InterPro" id="IPR000782">
    <property type="entry name" value="FAS1_domain"/>
</dbReference>
<dbReference type="InterPro" id="IPR036378">
    <property type="entry name" value="FAS1_dom_sf"/>
</dbReference>
<feature type="signal peptide" evidence="2">
    <location>
        <begin position="1"/>
        <end position="23"/>
    </location>
</feature>
<dbReference type="PROSITE" id="PS50213">
    <property type="entry name" value="FAS1"/>
    <property type="match status" value="2"/>
</dbReference>
<keyword evidence="2" id="KW-0732">Signal</keyword>
<evidence type="ECO:0000313" key="4">
    <source>
        <dbReference type="EMBL" id="KAG9230649.1"/>
    </source>
</evidence>
<dbReference type="PANTHER" id="PTHR10900:SF77">
    <property type="entry name" value="FI19380P1"/>
    <property type="match status" value="1"/>
</dbReference>
<dbReference type="SMART" id="SM00554">
    <property type="entry name" value="FAS1"/>
    <property type="match status" value="2"/>
</dbReference>
<dbReference type="GO" id="GO:0000329">
    <property type="term" value="C:fungal-type vacuole membrane"/>
    <property type="evidence" value="ECO:0007669"/>
    <property type="project" value="TreeGrafter"/>
</dbReference>
<dbReference type="OrthoDB" id="286301at2759"/>
<evidence type="ECO:0000313" key="5">
    <source>
        <dbReference type="Proteomes" id="UP000824998"/>
    </source>
</evidence>
<evidence type="ECO:0000259" key="3">
    <source>
        <dbReference type="PROSITE" id="PS50213"/>
    </source>
</evidence>
<dbReference type="PANTHER" id="PTHR10900">
    <property type="entry name" value="PERIOSTIN-RELATED"/>
    <property type="match status" value="1"/>
</dbReference>
<accession>A0A9P7YBJ0</accession>
<feature type="chain" id="PRO_5040202563" evidence="2">
    <location>
        <begin position="24"/>
        <end position="417"/>
    </location>
</feature>
<organism evidence="4 5">
    <name type="scientific">Amylocarpus encephaloides</name>
    <dbReference type="NCBI Taxonomy" id="45428"/>
    <lineage>
        <taxon>Eukaryota</taxon>
        <taxon>Fungi</taxon>
        <taxon>Dikarya</taxon>
        <taxon>Ascomycota</taxon>
        <taxon>Pezizomycotina</taxon>
        <taxon>Leotiomycetes</taxon>
        <taxon>Helotiales</taxon>
        <taxon>Helotiales incertae sedis</taxon>
        <taxon>Amylocarpus</taxon>
    </lineage>
</organism>
<dbReference type="Pfam" id="PF02469">
    <property type="entry name" value="Fasciclin"/>
    <property type="match status" value="2"/>
</dbReference>
<dbReference type="GO" id="GO:0016236">
    <property type="term" value="P:macroautophagy"/>
    <property type="evidence" value="ECO:0007669"/>
    <property type="project" value="TreeGrafter"/>
</dbReference>
<gene>
    <name evidence="4" type="ORF">BJ875DRAFT_408495</name>
</gene>
<dbReference type="Gene3D" id="2.30.180.10">
    <property type="entry name" value="FAS1 domain"/>
    <property type="match status" value="2"/>
</dbReference>
<feature type="region of interest" description="Disordered" evidence="1">
    <location>
        <begin position="351"/>
        <end position="388"/>
    </location>
</feature>
<keyword evidence="5" id="KW-1185">Reference proteome</keyword>
<feature type="domain" description="FAS1" evidence="3">
    <location>
        <begin position="28"/>
        <end position="179"/>
    </location>
</feature>
<sequence length="417" mass="42571">MRVESWTSRAATALGLLIGGAGAQTGSLTDLGTLLSGQTNLTTFYTLIQKYPQILFQLPSQNGVTILAPNNDAFNKIPYTELNVAFQSDNKEVITNVLEYHILKGSRTAAQLVPGDSLFIPTLLTSPAFNSVTGGARVENIKQAGDSVVFVSGKGSRSTVVQTDLLFNGGVIQVLDSLLIPPANLTDTTTSFNLTAFQGALYSASKVQNFTSTANCTIFVPQNAAFQALGPAISHMSISQLSSVLDYHLIPSSVLYTTSLTNGTSFATAQGGKVTIRHAGNNVYVNSAQLLTANILLQNGVLHVLDNVLNPEGPGAVPDPQIASQAPVFASASMISSLPFTTAIPCTTSCTTSPASSSGGGPGAASGAGPSTAGGTKTTGTARASGVTTSSSKAFGAMMARETGMGAAGLVVALGGA</sequence>
<proteinExistence type="predicted"/>
<reference evidence="4" key="1">
    <citation type="journal article" date="2021" name="IMA Fungus">
        <title>Genomic characterization of three marine fungi, including Emericellopsis atlantica sp. nov. with signatures of a generalist lifestyle and marine biomass degradation.</title>
        <authorList>
            <person name="Hagestad O.C."/>
            <person name="Hou L."/>
            <person name="Andersen J.H."/>
            <person name="Hansen E.H."/>
            <person name="Altermark B."/>
            <person name="Li C."/>
            <person name="Kuhnert E."/>
            <person name="Cox R.J."/>
            <person name="Crous P.W."/>
            <person name="Spatafora J.W."/>
            <person name="Lail K."/>
            <person name="Amirebrahimi M."/>
            <person name="Lipzen A."/>
            <person name="Pangilinan J."/>
            <person name="Andreopoulos W."/>
            <person name="Hayes R.D."/>
            <person name="Ng V."/>
            <person name="Grigoriev I.V."/>
            <person name="Jackson S.A."/>
            <person name="Sutton T.D.S."/>
            <person name="Dobson A.D.W."/>
            <person name="Rama T."/>
        </authorList>
    </citation>
    <scope>NUCLEOTIDE SEQUENCE</scope>
    <source>
        <strain evidence="4">TRa018bII</strain>
    </source>
</reference>
<dbReference type="EMBL" id="MU251655">
    <property type="protein sequence ID" value="KAG9230649.1"/>
    <property type="molecule type" value="Genomic_DNA"/>
</dbReference>
<feature type="domain" description="FAS1" evidence="3">
    <location>
        <begin position="181"/>
        <end position="309"/>
    </location>
</feature>
<evidence type="ECO:0000256" key="1">
    <source>
        <dbReference type="SAM" id="MobiDB-lite"/>
    </source>
</evidence>
<protein>
    <submittedName>
        <fullName evidence="4">FAS1 domain-containing protein</fullName>
    </submittedName>
</protein>
<feature type="compositionally biased region" description="Low complexity" evidence="1">
    <location>
        <begin position="367"/>
        <end position="386"/>
    </location>
</feature>
<comment type="caution">
    <text evidence="4">The sequence shown here is derived from an EMBL/GenBank/DDBJ whole genome shotgun (WGS) entry which is preliminary data.</text>
</comment>
<evidence type="ECO:0000256" key="2">
    <source>
        <dbReference type="SAM" id="SignalP"/>
    </source>
</evidence>
<dbReference type="Proteomes" id="UP000824998">
    <property type="component" value="Unassembled WGS sequence"/>
</dbReference>
<dbReference type="AlphaFoldDB" id="A0A9P7YBJ0"/>
<dbReference type="InterPro" id="IPR050904">
    <property type="entry name" value="Adhesion/Biosynth-related"/>
</dbReference>
<feature type="non-terminal residue" evidence="4">
    <location>
        <position position="417"/>
    </location>
</feature>